<dbReference type="SUPFAM" id="SSF49879">
    <property type="entry name" value="SMAD/FHA domain"/>
    <property type="match status" value="1"/>
</dbReference>
<evidence type="ECO:0000259" key="2">
    <source>
        <dbReference type="PROSITE" id="PS50006"/>
    </source>
</evidence>
<dbReference type="EMBL" id="JBGMEK010000001">
    <property type="protein sequence ID" value="MFA0809524.1"/>
    <property type="molecule type" value="Genomic_DNA"/>
</dbReference>
<dbReference type="RefSeq" id="WP_371837141.1">
    <property type="nucleotide sequence ID" value="NZ_JBGMEK010000001.1"/>
</dbReference>
<evidence type="ECO:0000313" key="3">
    <source>
        <dbReference type="EMBL" id="MFA0809524.1"/>
    </source>
</evidence>
<dbReference type="InterPro" id="IPR008984">
    <property type="entry name" value="SMAD_FHA_dom_sf"/>
</dbReference>
<feature type="domain" description="FHA" evidence="2">
    <location>
        <begin position="123"/>
        <end position="177"/>
    </location>
</feature>
<dbReference type="CDD" id="cd00060">
    <property type="entry name" value="FHA"/>
    <property type="match status" value="1"/>
</dbReference>
<dbReference type="PROSITE" id="PS50006">
    <property type="entry name" value="FHA_DOMAIN"/>
    <property type="match status" value="1"/>
</dbReference>
<evidence type="ECO:0000313" key="4">
    <source>
        <dbReference type="Proteomes" id="UP001569428"/>
    </source>
</evidence>
<accession>A0ABV4NUK6</accession>
<proteinExistence type="predicted"/>
<comment type="caution">
    <text evidence="3">The sequence shown here is derived from an EMBL/GenBank/DDBJ whole genome shotgun (WGS) entry which is preliminary data.</text>
</comment>
<sequence>MRVYRSPGGEIIEESTENLNSSQSSNYKHMILKRKEYPSSDLDIDTRPLHRPNWSIGPNSQDDENTRIFGLGLKQGTTHEPKMPNDTSSATQECPMDDPVAGWLVITKGPGKGHSLQVGIGVNSIGRDNSNRLSLSFGDTEISRSTHSVVTYDPLNRKFYVNHGGGTNLTYINGSPVLSPTELISHTEIQLGNTTLLFIPFCGDDFDWVDHRSTIK</sequence>
<dbReference type="Gene3D" id="2.60.200.20">
    <property type="match status" value="1"/>
</dbReference>
<feature type="region of interest" description="Disordered" evidence="1">
    <location>
        <begin position="43"/>
        <end position="65"/>
    </location>
</feature>
<name>A0ABV4NUK6_9GAMM</name>
<keyword evidence="4" id="KW-1185">Reference proteome</keyword>
<dbReference type="Proteomes" id="UP001569428">
    <property type="component" value="Unassembled WGS sequence"/>
</dbReference>
<reference evidence="3 4" key="1">
    <citation type="submission" date="2024-08" db="EMBL/GenBank/DDBJ databases">
        <authorList>
            <person name="Ishaq N."/>
        </authorList>
    </citation>
    <scope>NUCLEOTIDE SEQUENCE [LARGE SCALE GENOMIC DNA]</scope>
    <source>
        <strain evidence="3 4">DSM 18651</strain>
    </source>
</reference>
<organism evidence="3 4">
    <name type="scientific">Microbulbifer epialgicus</name>
    <dbReference type="NCBI Taxonomy" id="393907"/>
    <lineage>
        <taxon>Bacteria</taxon>
        <taxon>Pseudomonadati</taxon>
        <taxon>Pseudomonadota</taxon>
        <taxon>Gammaproteobacteria</taxon>
        <taxon>Cellvibrionales</taxon>
        <taxon>Microbulbiferaceae</taxon>
        <taxon>Microbulbifer</taxon>
    </lineage>
</organism>
<gene>
    <name evidence="3" type="ORF">ACCI49_01210</name>
</gene>
<dbReference type="Pfam" id="PF00498">
    <property type="entry name" value="FHA"/>
    <property type="match status" value="1"/>
</dbReference>
<evidence type="ECO:0000256" key="1">
    <source>
        <dbReference type="SAM" id="MobiDB-lite"/>
    </source>
</evidence>
<protein>
    <submittedName>
        <fullName evidence="3">FHA domain-containing protein</fullName>
    </submittedName>
</protein>
<dbReference type="InterPro" id="IPR000253">
    <property type="entry name" value="FHA_dom"/>
</dbReference>